<name>A0ACC2IIY2_9PEZI</name>
<accession>A0ACC2IIY2</accession>
<dbReference type="Proteomes" id="UP001153334">
    <property type="component" value="Unassembled WGS sequence"/>
</dbReference>
<protein>
    <submittedName>
        <fullName evidence="1">Uncharacterized protein</fullName>
    </submittedName>
</protein>
<proteinExistence type="predicted"/>
<reference evidence="1" key="1">
    <citation type="submission" date="2022-11" db="EMBL/GenBank/DDBJ databases">
        <title>Genome Sequence of Nemania bipapillata.</title>
        <authorList>
            <person name="Buettner E."/>
        </authorList>
    </citation>
    <scope>NUCLEOTIDE SEQUENCE</scope>
    <source>
        <strain evidence="1">CP14</strain>
    </source>
</reference>
<comment type="caution">
    <text evidence="1">The sequence shown here is derived from an EMBL/GenBank/DDBJ whole genome shotgun (WGS) entry which is preliminary data.</text>
</comment>
<sequence>MSENASSGPGKTPTLPSLANQRRPSAALATKGNSGEKHTKYLKVLNPRRQDCRLTTCLECHTNGEYHPGHDLSGLTLDWSTDRASGKKGKRAQGNNGKDGPNSKKSKNLATDLQLDVVPTTNLADGDTGKVVENTVSQEMSVADRAQLPNISMKTADREEISLSTSTPIKEKTPIKNERGTSQTNPKPLPVMGTRRLRSHAARETTTSSASPQDNPYIEYNQNLSMGPSQELKDKYLTSTDQLRKSQDVVQRSKAVIREFIKAFNDTIPLSYVRNEPFPGHKEYTRIA</sequence>
<organism evidence="1 2">
    <name type="scientific">Nemania bipapillata</name>
    <dbReference type="NCBI Taxonomy" id="110536"/>
    <lineage>
        <taxon>Eukaryota</taxon>
        <taxon>Fungi</taxon>
        <taxon>Dikarya</taxon>
        <taxon>Ascomycota</taxon>
        <taxon>Pezizomycotina</taxon>
        <taxon>Sordariomycetes</taxon>
        <taxon>Xylariomycetidae</taxon>
        <taxon>Xylariales</taxon>
        <taxon>Xylariaceae</taxon>
        <taxon>Nemania</taxon>
    </lineage>
</organism>
<evidence type="ECO:0000313" key="1">
    <source>
        <dbReference type="EMBL" id="KAJ8115160.1"/>
    </source>
</evidence>
<keyword evidence="2" id="KW-1185">Reference proteome</keyword>
<gene>
    <name evidence="1" type="ORF">ONZ43_g4731</name>
</gene>
<evidence type="ECO:0000313" key="2">
    <source>
        <dbReference type="Proteomes" id="UP001153334"/>
    </source>
</evidence>
<dbReference type="EMBL" id="JAPESX010001330">
    <property type="protein sequence ID" value="KAJ8115160.1"/>
    <property type="molecule type" value="Genomic_DNA"/>
</dbReference>